<organism evidence="2 3">
    <name type="scientific">Frankliniella fusca</name>
    <dbReference type="NCBI Taxonomy" id="407009"/>
    <lineage>
        <taxon>Eukaryota</taxon>
        <taxon>Metazoa</taxon>
        <taxon>Ecdysozoa</taxon>
        <taxon>Arthropoda</taxon>
        <taxon>Hexapoda</taxon>
        <taxon>Insecta</taxon>
        <taxon>Pterygota</taxon>
        <taxon>Neoptera</taxon>
        <taxon>Paraneoptera</taxon>
        <taxon>Thysanoptera</taxon>
        <taxon>Terebrantia</taxon>
        <taxon>Thripoidea</taxon>
        <taxon>Thripidae</taxon>
        <taxon>Frankliniella</taxon>
    </lineage>
</organism>
<dbReference type="AlphaFoldDB" id="A0AAE1LXG0"/>
<protein>
    <submittedName>
        <fullName evidence="2">Cyclin-F</fullName>
    </submittedName>
</protein>
<feature type="domain" description="F-box" evidence="1">
    <location>
        <begin position="25"/>
        <end position="72"/>
    </location>
</feature>
<name>A0AAE1LXG0_9NEOP</name>
<gene>
    <name evidence="2" type="ORF">KUF71_017937</name>
</gene>
<dbReference type="PROSITE" id="PS50181">
    <property type="entry name" value="FBOX"/>
    <property type="match status" value="1"/>
</dbReference>
<proteinExistence type="predicted"/>
<reference evidence="2" key="2">
    <citation type="journal article" date="2023" name="BMC Genomics">
        <title>Pest status, molecular evolution, and epigenetic factors derived from the genome assembly of Frankliniella fusca, a thysanopteran phytovirus vector.</title>
        <authorList>
            <person name="Catto M.A."/>
            <person name="Labadie P.E."/>
            <person name="Jacobson A.L."/>
            <person name="Kennedy G.G."/>
            <person name="Srinivasan R."/>
            <person name="Hunt B.G."/>
        </authorList>
    </citation>
    <scope>NUCLEOTIDE SEQUENCE</scope>
    <source>
        <strain evidence="2">PL_HMW_Pooled</strain>
    </source>
</reference>
<keyword evidence="3" id="KW-1185">Reference proteome</keyword>
<dbReference type="SUPFAM" id="SSF81383">
    <property type="entry name" value="F-box domain"/>
    <property type="match status" value="1"/>
</dbReference>
<accession>A0AAE1LXG0</accession>
<sequence length="496" mass="55374">MNKSQEFQTKTCLEKSESQEANLEELTLTSLPDVALLRVLWYLPAVDLSALGRVHPRLADLMRRERSVWRGKSRVLLYDRPVDALFSLLQEMPPNWTKLNLGIRDPEEPLASRALTVETWSIHDALGVLDKLGSGIRVLFLRNFTSEMDIVLHSVGRCKSLERLDVYWTDYDDVYYWHPDQGTPYTVPPKLKSIGIAFENDEFYDLDESSYLYSFLKAIIDCGGSERSLRHLALRSPPAFPLLELCPRDLGRVAVSLHDELTAKLLSPLSTSELKELEILETDPEYLLDSAAEDEVRACVRGVEQLAEVLRAWRGPLLRLKLDLCPEVVVSALGSGALSSLTRLELGYLSPDVLRVLPAALAGLPAVFMVSLSTSAPAPAFFCELSRTSIPALRLIIVVNTRCSYRLDSSPARAMDLAIRRLALGKSVDVVLLQPKCTVVCPCKTLSLHYYKSEKHSPGGLERKSCIVCDHAQAVAELETSMNELEVEHKKSLSSN</sequence>
<evidence type="ECO:0000313" key="2">
    <source>
        <dbReference type="EMBL" id="KAK3933349.1"/>
    </source>
</evidence>
<dbReference type="InterPro" id="IPR001810">
    <property type="entry name" value="F-box_dom"/>
</dbReference>
<reference evidence="2" key="1">
    <citation type="submission" date="2021-07" db="EMBL/GenBank/DDBJ databases">
        <authorList>
            <person name="Catto M.A."/>
            <person name="Jacobson A."/>
            <person name="Kennedy G."/>
            <person name="Labadie P."/>
            <person name="Hunt B.G."/>
            <person name="Srinivasan R."/>
        </authorList>
    </citation>
    <scope>NUCLEOTIDE SEQUENCE</scope>
    <source>
        <strain evidence="2">PL_HMW_Pooled</strain>
        <tissue evidence="2">Head</tissue>
    </source>
</reference>
<comment type="caution">
    <text evidence="2">The sequence shown here is derived from an EMBL/GenBank/DDBJ whole genome shotgun (WGS) entry which is preliminary data.</text>
</comment>
<evidence type="ECO:0000259" key="1">
    <source>
        <dbReference type="PROSITE" id="PS50181"/>
    </source>
</evidence>
<dbReference type="EMBL" id="JAHWGI010001444">
    <property type="protein sequence ID" value="KAK3933349.1"/>
    <property type="molecule type" value="Genomic_DNA"/>
</dbReference>
<dbReference type="InterPro" id="IPR036047">
    <property type="entry name" value="F-box-like_dom_sf"/>
</dbReference>
<dbReference type="Proteomes" id="UP001219518">
    <property type="component" value="Unassembled WGS sequence"/>
</dbReference>
<evidence type="ECO:0000313" key="3">
    <source>
        <dbReference type="Proteomes" id="UP001219518"/>
    </source>
</evidence>